<accession>A0AAD3MIV3</accession>
<proteinExistence type="predicted"/>
<dbReference type="AlphaFoldDB" id="A0AAD3MIV3"/>
<evidence type="ECO:0000313" key="2">
    <source>
        <dbReference type="Proteomes" id="UP001279410"/>
    </source>
</evidence>
<dbReference type="Proteomes" id="UP001279410">
    <property type="component" value="Unassembled WGS sequence"/>
</dbReference>
<reference evidence="1" key="1">
    <citation type="submission" date="2022-08" db="EMBL/GenBank/DDBJ databases">
        <title>Genome sequencing of akame (Lates japonicus).</title>
        <authorList>
            <person name="Hashiguchi Y."/>
            <person name="Takahashi H."/>
        </authorList>
    </citation>
    <scope>NUCLEOTIDE SEQUENCE</scope>
    <source>
        <strain evidence="1">Kochi</strain>
    </source>
</reference>
<organism evidence="1 2">
    <name type="scientific">Lates japonicus</name>
    <name type="common">Japanese lates</name>
    <dbReference type="NCBI Taxonomy" id="270547"/>
    <lineage>
        <taxon>Eukaryota</taxon>
        <taxon>Metazoa</taxon>
        <taxon>Chordata</taxon>
        <taxon>Craniata</taxon>
        <taxon>Vertebrata</taxon>
        <taxon>Euteleostomi</taxon>
        <taxon>Actinopterygii</taxon>
        <taxon>Neopterygii</taxon>
        <taxon>Teleostei</taxon>
        <taxon>Neoteleostei</taxon>
        <taxon>Acanthomorphata</taxon>
        <taxon>Carangaria</taxon>
        <taxon>Carangaria incertae sedis</taxon>
        <taxon>Centropomidae</taxon>
        <taxon>Lates</taxon>
    </lineage>
</organism>
<keyword evidence="2" id="KW-1185">Reference proteome</keyword>
<protein>
    <submittedName>
        <fullName evidence="1">Queuine tRNA-ribosyltransferase accessory subunit isoform X1</fullName>
    </submittedName>
</protein>
<dbReference type="InterPro" id="IPR036511">
    <property type="entry name" value="TGT-like_sf"/>
</dbReference>
<evidence type="ECO:0000313" key="1">
    <source>
        <dbReference type="EMBL" id="GLD54742.1"/>
    </source>
</evidence>
<name>A0AAD3MIV3_LATJO</name>
<sequence>MVSDLRRNEFLSANYKTLLGLEVRYQDGFPGPGGGVWLLLLQEPPEAYSPPKLVTNELLAGVLPMIHNTAHYHGFFSSLREALANDQLDLLKSRVLRRERRQTERKE</sequence>
<dbReference type="GO" id="GO:0006400">
    <property type="term" value="P:tRNA modification"/>
    <property type="evidence" value="ECO:0007669"/>
    <property type="project" value="InterPro"/>
</dbReference>
<dbReference type="EMBL" id="BRZM01000020">
    <property type="protein sequence ID" value="GLD54742.1"/>
    <property type="molecule type" value="Genomic_DNA"/>
</dbReference>
<comment type="caution">
    <text evidence="1">The sequence shown here is derived from an EMBL/GenBank/DDBJ whole genome shotgun (WGS) entry which is preliminary data.</text>
</comment>
<dbReference type="Gene3D" id="3.20.20.105">
    <property type="entry name" value="Queuine tRNA-ribosyltransferase-like"/>
    <property type="match status" value="1"/>
</dbReference>
<dbReference type="SUPFAM" id="SSF51713">
    <property type="entry name" value="tRNA-guanine transglycosylase"/>
    <property type="match status" value="1"/>
</dbReference>
<gene>
    <name evidence="1" type="ORF">AKAME5_000731900</name>
</gene>